<evidence type="ECO:0000313" key="2">
    <source>
        <dbReference type="EMBL" id="USG61527.1"/>
    </source>
</evidence>
<sequence length="212" mass="24423">MASPKFDSPAAEYFRKNYLWPEEKVLWAGQPARARVLMFNAWFCVVGCFLCVFLFLIWRSIPDYGDIRLPEALLGFGSLWLALTPLRYLWRGSRTAYFVTDQRAVILEKGLRVRETVFHPADITEYKLIRRSGDRGDIQLRVSKNRASNPYQEDKQRWVPGNLGTMVTVSSTGSFLSYNDGFWGADHISEAAVALNDIRLSAERDQKFRQKT</sequence>
<dbReference type="Proteomes" id="UP001056291">
    <property type="component" value="Chromosome"/>
</dbReference>
<feature type="transmembrane region" description="Helical" evidence="1">
    <location>
        <begin position="39"/>
        <end position="61"/>
    </location>
</feature>
<protein>
    <recommendedName>
        <fullName evidence="4">DUF304 domain-containing protein</fullName>
    </recommendedName>
</protein>
<keyword evidence="1" id="KW-0472">Membrane</keyword>
<dbReference type="EMBL" id="CP098747">
    <property type="protein sequence ID" value="USG61527.1"/>
    <property type="molecule type" value="Genomic_DNA"/>
</dbReference>
<evidence type="ECO:0008006" key="4">
    <source>
        <dbReference type="Google" id="ProtNLM"/>
    </source>
</evidence>
<keyword evidence="3" id="KW-1185">Reference proteome</keyword>
<dbReference type="RefSeq" id="WP_251934605.1">
    <property type="nucleotide sequence ID" value="NZ_CP098747.1"/>
</dbReference>
<reference evidence="2" key="1">
    <citation type="submission" date="2022-06" db="EMBL/GenBank/DDBJ databases">
        <title>Sneathiella actinostolidae sp. nov., isolated from a sea anemonein the Western Pacific Ocean.</title>
        <authorList>
            <person name="Wei M.J."/>
        </authorList>
    </citation>
    <scope>NUCLEOTIDE SEQUENCE</scope>
    <source>
        <strain evidence="2">PHK-P5</strain>
    </source>
</reference>
<accession>A0ABY4W2V5</accession>
<name>A0ABY4W2V5_9PROT</name>
<evidence type="ECO:0000256" key="1">
    <source>
        <dbReference type="SAM" id="Phobius"/>
    </source>
</evidence>
<organism evidence="2 3">
    <name type="scientific">Sneathiella marina</name>
    <dbReference type="NCBI Taxonomy" id="2950108"/>
    <lineage>
        <taxon>Bacteria</taxon>
        <taxon>Pseudomonadati</taxon>
        <taxon>Pseudomonadota</taxon>
        <taxon>Alphaproteobacteria</taxon>
        <taxon>Sneathiellales</taxon>
        <taxon>Sneathiellaceae</taxon>
        <taxon>Sneathiella</taxon>
    </lineage>
</organism>
<evidence type="ECO:0000313" key="3">
    <source>
        <dbReference type="Proteomes" id="UP001056291"/>
    </source>
</evidence>
<keyword evidence="1" id="KW-0812">Transmembrane</keyword>
<feature type="transmembrane region" description="Helical" evidence="1">
    <location>
        <begin position="73"/>
        <end position="90"/>
    </location>
</feature>
<gene>
    <name evidence="2" type="ORF">NBZ79_00865</name>
</gene>
<keyword evidence="1" id="KW-1133">Transmembrane helix</keyword>
<proteinExistence type="predicted"/>